<dbReference type="AlphaFoldDB" id="A0AAU8ILG8"/>
<sequence>MTHTGATTMATARTRRTQAQRDAMTVEIGFALFTGALLAAAVFALLALPAFLGLVSGGARGGLYSAAGTVAAVAFLARVVRVLSRFDRHRSAEDEPGPHA</sequence>
<name>A0AAU8ILG8_9ACTN</name>
<keyword evidence="1" id="KW-1133">Transmembrane helix</keyword>
<feature type="transmembrane region" description="Helical" evidence="1">
    <location>
        <begin position="61"/>
        <end position="80"/>
    </location>
</feature>
<gene>
    <name evidence="2" type="ORF">ABII15_03470</name>
</gene>
<evidence type="ECO:0000256" key="1">
    <source>
        <dbReference type="SAM" id="Phobius"/>
    </source>
</evidence>
<accession>A0AAU8ILG8</accession>
<dbReference type="Pfam" id="PF19857">
    <property type="entry name" value="DUF6332"/>
    <property type="match status" value="1"/>
</dbReference>
<feature type="transmembrane region" description="Helical" evidence="1">
    <location>
        <begin position="30"/>
        <end position="55"/>
    </location>
</feature>
<protein>
    <submittedName>
        <fullName evidence="2">DUF6332 family protein</fullName>
    </submittedName>
</protein>
<keyword evidence="1" id="KW-0812">Transmembrane</keyword>
<keyword evidence="1" id="KW-0472">Membrane</keyword>
<dbReference type="KEGG" id="stac:ABII15_03470"/>
<reference evidence="2" key="1">
    <citation type="submission" date="2024-06" db="EMBL/GenBank/DDBJ databases">
        <title>Streptomyces sp. strain HUAS MG91 genome sequences.</title>
        <authorList>
            <person name="Mo P."/>
        </authorList>
    </citation>
    <scope>NUCLEOTIDE SEQUENCE</scope>
    <source>
        <strain evidence="2">HUAS MG91</strain>
    </source>
</reference>
<dbReference type="RefSeq" id="WP_353940763.1">
    <property type="nucleotide sequence ID" value="NZ_CP159534.1"/>
</dbReference>
<proteinExistence type="predicted"/>
<dbReference type="InterPro" id="IPR046295">
    <property type="entry name" value="DUF6332"/>
</dbReference>
<organism evidence="2">
    <name type="scientific">Streptomyces tabacisoli</name>
    <dbReference type="NCBI Taxonomy" id="3156398"/>
    <lineage>
        <taxon>Bacteria</taxon>
        <taxon>Bacillati</taxon>
        <taxon>Actinomycetota</taxon>
        <taxon>Actinomycetes</taxon>
        <taxon>Kitasatosporales</taxon>
        <taxon>Streptomycetaceae</taxon>
        <taxon>Streptomyces</taxon>
    </lineage>
</organism>
<dbReference type="EMBL" id="CP159534">
    <property type="protein sequence ID" value="XCJ69078.1"/>
    <property type="molecule type" value="Genomic_DNA"/>
</dbReference>
<evidence type="ECO:0000313" key="2">
    <source>
        <dbReference type="EMBL" id="XCJ69078.1"/>
    </source>
</evidence>